<name>A0ABN2AUQ5_9ACTN</name>
<comment type="caution">
    <text evidence="2">The sequence shown here is derived from an EMBL/GenBank/DDBJ whole genome shotgun (WGS) entry which is preliminary data.</text>
</comment>
<evidence type="ECO:0000313" key="3">
    <source>
        <dbReference type="Proteomes" id="UP001500842"/>
    </source>
</evidence>
<dbReference type="EMBL" id="BAAAOR010000024">
    <property type="protein sequence ID" value="GAA1525565.1"/>
    <property type="molecule type" value="Genomic_DNA"/>
</dbReference>
<feature type="domain" description="BioF2-like acetyltransferase" evidence="1">
    <location>
        <begin position="172"/>
        <end position="318"/>
    </location>
</feature>
<proteinExistence type="predicted"/>
<gene>
    <name evidence="2" type="ORF">GCM10009788_31500</name>
</gene>
<accession>A0ABN2AUQ5</accession>
<dbReference type="Pfam" id="PF13480">
    <property type="entry name" value="Acetyltransf_6"/>
    <property type="match status" value="1"/>
</dbReference>
<dbReference type="InterPro" id="IPR038740">
    <property type="entry name" value="BioF2-like_GNAT_dom"/>
</dbReference>
<evidence type="ECO:0000259" key="1">
    <source>
        <dbReference type="Pfam" id="PF13480"/>
    </source>
</evidence>
<keyword evidence="3" id="KW-1185">Reference proteome</keyword>
<dbReference type="Proteomes" id="UP001500842">
    <property type="component" value="Unassembled WGS sequence"/>
</dbReference>
<protein>
    <recommendedName>
        <fullName evidence="1">BioF2-like acetyltransferase domain-containing protein</fullName>
    </recommendedName>
</protein>
<sequence length="367" mass="39715">MHQRGMPARTAVTATAVAVGAAALTELTGLASYVDRHSTAFSTSSAWLGAAARHLPGEPVAITVRRDGAVVGLAALAVRRRRGVTRVEVLGGGLNDYAELFHDDVDAADVLAEAIAAWIRGHRRWSLALSQLAPEDPVLAGLRARLPGATVVAGPPMPRIDGPGTTYRLSRNRRRKPHTALNRLASDGLAATSLEVDDPEGFERWLPAVIDVRRGRDHGSGRRSHLDDPATRAFYEAFVRAAVAEGRARMHLLVVGEEVLGFATTMTDGATLRLYDGRVAQDWLRYRGGIVCEMAAVQRAVADPGITTFDWLRGRTEAKFGNAEIHRCELRAASHAWIGAVDAWEARARSRVKAMLPDAAVRRIAER</sequence>
<dbReference type="InterPro" id="IPR016181">
    <property type="entry name" value="Acyl_CoA_acyltransferase"/>
</dbReference>
<reference evidence="2 3" key="1">
    <citation type="journal article" date="2019" name="Int. J. Syst. Evol. Microbiol.">
        <title>The Global Catalogue of Microorganisms (GCM) 10K type strain sequencing project: providing services to taxonomists for standard genome sequencing and annotation.</title>
        <authorList>
            <consortium name="The Broad Institute Genomics Platform"/>
            <consortium name="The Broad Institute Genome Sequencing Center for Infectious Disease"/>
            <person name="Wu L."/>
            <person name="Ma J."/>
        </authorList>
    </citation>
    <scope>NUCLEOTIDE SEQUENCE [LARGE SCALE GENOMIC DNA]</scope>
    <source>
        <strain evidence="2 3">JCM 14942</strain>
    </source>
</reference>
<organism evidence="2 3">
    <name type="scientific">Nocardioides humi</name>
    <dbReference type="NCBI Taxonomy" id="449461"/>
    <lineage>
        <taxon>Bacteria</taxon>
        <taxon>Bacillati</taxon>
        <taxon>Actinomycetota</taxon>
        <taxon>Actinomycetes</taxon>
        <taxon>Propionibacteriales</taxon>
        <taxon>Nocardioidaceae</taxon>
        <taxon>Nocardioides</taxon>
    </lineage>
</organism>
<evidence type="ECO:0000313" key="2">
    <source>
        <dbReference type="EMBL" id="GAA1525565.1"/>
    </source>
</evidence>
<dbReference type="SUPFAM" id="SSF55729">
    <property type="entry name" value="Acyl-CoA N-acyltransferases (Nat)"/>
    <property type="match status" value="1"/>
</dbReference>